<evidence type="ECO:0000313" key="4">
    <source>
        <dbReference type="Proteomes" id="UP001238179"/>
    </source>
</evidence>
<dbReference type="InterPro" id="IPR019734">
    <property type="entry name" value="TPR_rpt"/>
</dbReference>
<feature type="repeat" description="TPR" evidence="1">
    <location>
        <begin position="207"/>
        <end position="240"/>
    </location>
</feature>
<proteinExistence type="predicted"/>
<dbReference type="EMBL" id="AP027080">
    <property type="protein sequence ID" value="BDU71095.1"/>
    <property type="molecule type" value="Genomic_DNA"/>
</dbReference>
<dbReference type="Proteomes" id="UP001238179">
    <property type="component" value="Chromosome"/>
</dbReference>
<sequence>MMDLRPLIVAGLLGVAAQVWAAPAPEDPFFLPPDAKAYILKATGSAPTTQTKLQDLLQALFQKRSEGGLGLVYDNTRTRTVGEVWTEGKANCLSMTAFFVSACRAIGIHEEYAEALNTNHWRKAGGIVRFERHVVALTPAPPRNDLIADFVPELRKRYGTYKVVVLPESRFRALFYSNRAVERLTEGDMEGAREQAQLSLDADPKSSVGWNILGVVLASGADLPKAEEAYRRAMELDHRDGAPIGNMEALLRNTGRAEEAQRYRVLGETVRKKDPYFHAYLAEEALVEGDLGEAQTRIRSALKILPKDPDFLLLAARVRLATGDLDGAIRSLEDARKYADPAEQERYNSKIEGIQGMKGGKVER</sequence>
<dbReference type="SUPFAM" id="SSF48452">
    <property type="entry name" value="TPR-like"/>
    <property type="match status" value="1"/>
</dbReference>
<dbReference type="KEGG" id="msil:METEAL_02690"/>
<dbReference type="Pfam" id="PF14559">
    <property type="entry name" value="TPR_19"/>
    <property type="match status" value="1"/>
</dbReference>
<keyword evidence="4" id="KW-1185">Reference proteome</keyword>
<evidence type="ECO:0000313" key="3">
    <source>
        <dbReference type="EMBL" id="BDU71095.1"/>
    </source>
</evidence>
<dbReference type="PROSITE" id="PS50005">
    <property type="entry name" value="TPR"/>
    <property type="match status" value="1"/>
</dbReference>
<dbReference type="SMART" id="SM00028">
    <property type="entry name" value="TPR"/>
    <property type="match status" value="3"/>
</dbReference>
<accession>A0AA48GKH3</accession>
<gene>
    <name evidence="3" type="ORF">METEAL_02690</name>
</gene>
<evidence type="ECO:0008006" key="5">
    <source>
        <dbReference type="Google" id="ProtNLM"/>
    </source>
</evidence>
<dbReference type="Gene3D" id="1.25.40.10">
    <property type="entry name" value="Tetratricopeptide repeat domain"/>
    <property type="match status" value="1"/>
</dbReference>
<evidence type="ECO:0000256" key="1">
    <source>
        <dbReference type="PROSITE-ProRule" id="PRU00339"/>
    </source>
</evidence>
<keyword evidence="1" id="KW-0802">TPR repeat</keyword>
<feature type="signal peptide" evidence="2">
    <location>
        <begin position="1"/>
        <end position="21"/>
    </location>
</feature>
<protein>
    <recommendedName>
        <fullName evidence="5">Tetratricopeptide repeat protein</fullName>
    </recommendedName>
</protein>
<evidence type="ECO:0000256" key="2">
    <source>
        <dbReference type="SAM" id="SignalP"/>
    </source>
</evidence>
<dbReference type="InterPro" id="IPR011990">
    <property type="entry name" value="TPR-like_helical_dom_sf"/>
</dbReference>
<organism evidence="3 4">
    <name type="scientific">Mesoterricola silvestris</name>
    <dbReference type="NCBI Taxonomy" id="2927979"/>
    <lineage>
        <taxon>Bacteria</taxon>
        <taxon>Pseudomonadati</taxon>
        <taxon>Acidobacteriota</taxon>
        <taxon>Holophagae</taxon>
        <taxon>Holophagales</taxon>
        <taxon>Holophagaceae</taxon>
        <taxon>Mesoterricola</taxon>
    </lineage>
</organism>
<dbReference type="AlphaFoldDB" id="A0AA48GKH3"/>
<keyword evidence="2" id="KW-0732">Signal</keyword>
<reference evidence="4" key="1">
    <citation type="journal article" date="2023" name="Int. J. Syst. Evol. Microbiol.">
        <title>Mesoterricola silvestris gen. nov., sp. nov., Mesoterricola sediminis sp. nov., Geothrix oryzae sp. nov., Geothrix edaphica sp. nov., Geothrix rubra sp. nov., and Geothrix limicola sp. nov., six novel members of Acidobacteriota isolated from soils.</title>
        <authorList>
            <person name="Itoh H."/>
            <person name="Sugisawa Y."/>
            <person name="Mise K."/>
            <person name="Xu Z."/>
            <person name="Kuniyasu M."/>
            <person name="Ushijima N."/>
            <person name="Kawano K."/>
            <person name="Kobayashi E."/>
            <person name="Shiratori Y."/>
            <person name="Masuda Y."/>
            <person name="Senoo K."/>
        </authorList>
    </citation>
    <scope>NUCLEOTIDE SEQUENCE [LARGE SCALE GENOMIC DNA]</scope>
    <source>
        <strain evidence="4">W79</strain>
    </source>
</reference>
<name>A0AA48GKH3_9BACT</name>
<feature type="chain" id="PRO_5041406480" description="Tetratricopeptide repeat protein" evidence="2">
    <location>
        <begin position="22"/>
        <end position="364"/>
    </location>
</feature>